<dbReference type="EMBL" id="JAVRER010000009">
    <property type="protein sequence ID" value="MDT0415485.1"/>
    <property type="molecule type" value="Genomic_DNA"/>
</dbReference>
<evidence type="ECO:0000313" key="3">
    <source>
        <dbReference type="EMBL" id="MDT0415485.1"/>
    </source>
</evidence>
<feature type="region of interest" description="Disordered" evidence="2">
    <location>
        <begin position="1"/>
        <end position="20"/>
    </location>
</feature>
<gene>
    <name evidence="3" type="ORF">RM574_08275</name>
</gene>
<comment type="caution">
    <text evidence="3">The sequence shown here is derived from an EMBL/GenBank/DDBJ whole genome shotgun (WGS) entry which is preliminary data.</text>
</comment>
<proteinExistence type="inferred from homology"/>
<dbReference type="AlphaFoldDB" id="A0ABD5E5B7"/>
<dbReference type="SUPFAM" id="SSF53067">
    <property type="entry name" value="Actin-like ATPase domain"/>
    <property type="match status" value="1"/>
</dbReference>
<evidence type="ECO:0000256" key="2">
    <source>
        <dbReference type="SAM" id="MobiDB-lite"/>
    </source>
</evidence>
<sequence length="320" mass="32292">MAHERTPLRLVPSPARASGDDGGAAGLGALGAVEVLPGRVRAALLSGAGVVRERADAVFDPAAGAGAVDAALAEVAGLLAAGAPLGVGVAAAGVVDPGAGLVVEVNEAPALRGYPVARRLEALVGAPVRVEHRARVQVLGDRWFGPGRGRRSFASVSTGEVLGVGILYAGEVLAPPGGRSGAHMTVSASGRRCTCGRRGCWKTVATTRWLRERARALGLGGDVTLGALVAAPGEEAARLVGEYAENLVLGLATVQQLFACGLFVLHGEAREGGERFRALVEERLRADVLGGGEPVRVVVSEAAVDDVALLGAAGLVLSGR</sequence>
<dbReference type="Gene3D" id="3.30.420.40">
    <property type="match status" value="2"/>
</dbReference>
<comment type="similarity">
    <text evidence="1">Belongs to the ROK (NagC/XylR) family.</text>
</comment>
<dbReference type="PANTHER" id="PTHR18964">
    <property type="entry name" value="ROK (REPRESSOR, ORF, KINASE) FAMILY"/>
    <property type="match status" value="1"/>
</dbReference>
<dbReference type="RefSeq" id="WP_311676842.1">
    <property type="nucleotide sequence ID" value="NZ_JAVRER010000009.1"/>
</dbReference>
<dbReference type="InterPro" id="IPR043129">
    <property type="entry name" value="ATPase_NBD"/>
</dbReference>
<protein>
    <submittedName>
        <fullName evidence="3">ROK family protein</fullName>
    </submittedName>
</protein>
<dbReference type="Proteomes" id="UP001183607">
    <property type="component" value="Unassembled WGS sequence"/>
</dbReference>
<name>A0ABD5E5B7_9ACTN</name>
<evidence type="ECO:0000256" key="1">
    <source>
        <dbReference type="ARBA" id="ARBA00006479"/>
    </source>
</evidence>
<evidence type="ECO:0000313" key="4">
    <source>
        <dbReference type="Proteomes" id="UP001183607"/>
    </source>
</evidence>
<dbReference type="PANTHER" id="PTHR18964:SF169">
    <property type="entry name" value="N-ACETYLMANNOSAMINE KINASE"/>
    <property type="match status" value="1"/>
</dbReference>
<accession>A0ABD5E5B7</accession>
<dbReference type="InterPro" id="IPR000600">
    <property type="entry name" value="ROK"/>
</dbReference>
<dbReference type="Pfam" id="PF00480">
    <property type="entry name" value="ROK"/>
    <property type="match status" value="1"/>
</dbReference>
<reference evidence="4" key="1">
    <citation type="submission" date="2023-07" db="EMBL/GenBank/DDBJ databases">
        <title>30 novel species of actinomycetes from the DSMZ collection.</title>
        <authorList>
            <person name="Nouioui I."/>
        </authorList>
    </citation>
    <scope>NUCLEOTIDE SEQUENCE [LARGE SCALE GENOMIC DNA]</scope>
    <source>
        <strain evidence="4">DSM 41982</strain>
    </source>
</reference>
<organism evidence="3 4">
    <name type="scientific">Streptomyces evansiae</name>
    <dbReference type="NCBI Taxonomy" id="3075535"/>
    <lineage>
        <taxon>Bacteria</taxon>
        <taxon>Bacillati</taxon>
        <taxon>Actinomycetota</taxon>
        <taxon>Actinomycetes</taxon>
        <taxon>Kitasatosporales</taxon>
        <taxon>Streptomycetaceae</taxon>
        <taxon>Streptomyces</taxon>
    </lineage>
</organism>